<dbReference type="InterPro" id="IPR002698">
    <property type="entry name" value="FTHF_cligase"/>
</dbReference>
<dbReference type="PANTHER" id="PTHR23407:SF1">
    <property type="entry name" value="5-FORMYLTETRAHYDROFOLATE CYCLO-LIGASE"/>
    <property type="match status" value="1"/>
</dbReference>
<feature type="binding site" evidence="4">
    <location>
        <begin position="130"/>
        <end position="138"/>
    </location>
    <ligand>
        <name>ATP</name>
        <dbReference type="ChEBI" id="CHEBI:30616"/>
    </ligand>
</feature>
<feature type="binding site" evidence="4">
    <location>
        <position position="49"/>
    </location>
    <ligand>
        <name>substrate</name>
    </ligand>
</feature>
<dbReference type="GO" id="GO:0009396">
    <property type="term" value="P:folic acid-containing compound biosynthetic process"/>
    <property type="evidence" value="ECO:0007669"/>
    <property type="project" value="TreeGrafter"/>
</dbReference>
<dbReference type="GO" id="GO:0005524">
    <property type="term" value="F:ATP binding"/>
    <property type="evidence" value="ECO:0007669"/>
    <property type="project" value="UniProtKB-KW"/>
</dbReference>
<sequence>MNKTEIRLVFQNHLSALSDLERGTLMQKMGTLVVAHHRFKAADTVALSLSQGFELPTLALVQIAQQLNKRVVVPKVEAKRRMNFHEITTSTQYTKSSFGILEPTDAPIVAAADIDLFIVPGLGFSADGQRVGFGGGYYDRYLAQAAGYKLGVTIQSNYLSQPMWPVELTDIKMDEILILD</sequence>
<dbReference type="InterPro" id="IPR024185">
    <property type="entry name" value="FTHF_cligase-like_sf"/>
</dbReference>
<evidence type="ECO:0000256" key="4">
    <source>
        <dbReference type="PIRSR" id="PIRSR006806-1"/>
    </source>
</evidence>
<reference evidence="6 7" key="1">
    <citation type="submission" date="2020-08" db="EMBL/GenBank/DDBJ databases">
        <title>Genome sequence of Weissella diestrammenae KACC 16890T.</title>
        <authorList>
            <person name="Hyun D.-W."/>
            <person name="Bae J.-W."/>
        </authorList>
    </citation>
    <scope>NUCLEOTIDE SEQUENCE [LARGE SCALE GENOMIC DNA]</scope>
    <source>
        <strain evidence="6 7">KACC 16890</strain>
    </source>
</reference>
<keyword evidence="5" id="KW-0479">Metal-binding</keyword>
<dbReference type="Gene3D" id="3.40.50.10420">
    <property type="entry name" value="NagB/RpiA/CoA transferase-like"/>
    <property type="match status" value="1"/>
</dbReference>
<evidence type="ECO:0000256" key="2">
    <source>
        <dbReference type="ARBA" id="ARBA00022741"/>
    </source>
</evidence>
<keyword evidence="3 4" id="KW-0067">ATP-binding</keyword>
<dbReference type="Proteomes" id="UP000515800">
    <property type="component" value="Chromosome"/>
</dbReference>
<accession>A0A7G9T3T8</accession>
<organism evidence="6 7">
    <name type="scientific">Weissella diestrammenae</name>
    <dbReference type="NCBI Taxonomy" id="1162633"/>
    <lineage>
        <taxon>Bacteria</taxon>
        <taxon>Bacillati</taxon>
        <taxon>Bacillota</taxon>
        <taxon>Bacilli</taxon>
        <taxon>Lactobacillales</taxon>
        <taxon>Lactobacillaceae</taxon>
        <taxon>Weissella</taxon>
    </lineage>
</organism>
<evidence type="ECO:0000313" key="6">
    <source>
        <dbReference type="EMBL" id="QNN74763.1"/>
    </source>
</evidence>
<dbReference type="AlphaFoldDB" id="A0A7G9T3T8"/>
<gene>
    <name evidence="6" type="ORF">H9L19_04930</name>
</gene>
<dbReference type="GO" id="GO:0046872">
    <property type="term" value="F:metal ion binding"/>
    <property type="evidence" value="ECO:0007669"/>
    <property type="project" value="UniProtKB-KW"/>
</dbReference>
<proteinExistence type="inferred from homology"/>
<dbReference type="PANTHER" id="PTHR23407">
    <property type="entry name" value="ATPASE INHIBITOR/5-FORMYLTETRAHYDROFOLATE CYCLO-LIGASE"/>
    <property type="match status" value="1"/>
</dbReference>
<dbReference type="EMBL" id="CP060724">
    <property type="protein sequence ID" value="QNN74763.1"/>
    <property type="molecule type" value="Genomic_DNA"/>
</dbReference>
<evidence type="ECO:0000256" key="5">
    <source>
        <dbReference type="RuleBase" id="RU361279"/>
    </source>
</evidence>
<dbReference type="InterPro" id="IPR037171">
    <property type="entry name" value="NagB/RpiA_transferase-like"/>
</dbReference>
<dbReference type="Pfam" id="PF01812">
    <property type="entry name" value="5-FTHF_cyc-lig"/>
    <property type="match status" value="1"/>
</dbReference>
<dbReference type="EC" id="6.3.3.2" evidence="5"/>
<evidence type="ECO:0000256" key="3">
    <source>
        <dbReference type="ARBA" id="ARBA00022840"/>
    </source>
</evidence>
<dbReference type="GO" id="GO:0035999">
    <property type="term" value="P:tetrahydrofolate interconversion"/>
    <property type="evidence" value="ECO:0007669"/>
    <property type="project" value="TreeGrafter"/>
</dbReference>
<comment type="cofactor">
    <cofactor evidence="5">
        <name>Mg(2+)</name>
        <dbReference type="ChEBI" id="CHEBI:18420"/>
    </cofactor>
</comment>
<dbReference type="KEGG" id="wdi:H9L19_04930"/>
<dbReference type="RefSeq" id="WP_187528598.1">
    <property type="nucleotide sequence ID" value="NZ_CP060724.1"/>
</dbReference>
<feature type="binding site" evidence="4">
    <location>
        <begin position="3"/>
        <end position="7"/>
    </location>
    <ligand>
        <name>ATP</name>
        <dbReference type="ChEBI" id="CHEBI:30616"/>
    </ligand>
</feature>
<name>A0A7G9T3T8_9LACO</name>
<protein>
    <recommendedName>
        <fullName evidence="5">5-formyltetrahydrofolate cyclo-ligase</fullName>
        <ecNumber evidence="5">6.3.3.2</ecNumber>
    </recommendedName>
</protein>
<dbReference type="GO" id="GO:0030272">
    <property type="term" value="F:5-formyltetrahydrofolate cyclo-ligase activity"/>
    <property type="evidence" value="ECO:0007669"/>
    <property type="project" value="UniProtKB-EC"/>
</dbReference>
<evidence type="ECO:0000256" key="1">
    <source>
        <dbReference type="ARBA" id="ARBA00010638"/>
    </source>
</evidence>
<keyword evidence="2 4" id="KW-0547">Nucleotide-binding</keyword>
<dbReference type="PIRSF" id="PIRSF006806">
    <property type="entry name" value="FTHF_cligase"/>
    <property type="match status" value="1"/>
</dbReference>
<keyword evidence="6" id="KW-0436">Ligase</keyword>
<comment type="similarity">
    <text evidence="1 5">Belongs to the 5-formyltetrahydrofolate cyclo-ligase family.</text>
</comment>
<feature type="binding site" evidence="4">
    <location>
        <position position="54"/>
    </location>
    <ligand>
        <name>substrate</name>
    </ligand>
</feature>
<dbReference type="SUPFAM" id="SSF100950">
    <property type="entry name" value="NagB/RpiA/CoA transferase-like"/>
    <property type="match status" value="1"/>
</dbReference>
<keyword evidence="7" id="KW-1185">Reference proteome</keyword>
<keyword evidence="5" id="KW-0460">Magnesium</keyword>
<dbReference type="NCBIfam" id="TIGR02727">
    <property type="entry name" value="MTHFS_bact"/>
    <property type="match status" value="1"/>
</dbReference>
<evidence type="ECO:0000313" key="7">
    <source>
        <dbReference type="Proteomes" id="UP000515800"/>
    </source>
</evidence>
<comment type="catalytic activity">
    <reaction evidence="5">
        <text>(6S)-5-formyl-5,6,7,8-tetrahydrofolate + ATP = (6R)-5,10-methenyltetrahydrofolate + ADP + phosphate</text>
        <dbReference type="Rhea" id="RHEA:10488"/>
        <dbReference type="ChEBI" id="CHEBI:30616"/>
        <dbReference type="ChEBI" id="CHEBI:43474"/>
        <dbReference type="ChEBI" id="CHEBI:57455"/>
        <dbReference type="ChEBI" id="CHEBI:57457"/>
        <dbReference type="ChEBI" id="CHEBI:456216"/>
        <dbReference type="EC" id="6.3.3.2"/>
    </reaction>
</comment>